<dbReference type="GeneID" id="18933106"/>
<dbReference type="InParanoid" id="F4RU33"/>
<dbReference type="HOGENOM" id="CLU_2121622_0_0_1"/>
<sequence>MSQPVAFYKLHNVFKYTIPPHLHKFIERDYDFRLATKSEHQEIHQIFFPQRHTATQITKKDILERFEMFVLPCILACSIWRPSENLLVYYEELVPVFEAVEVDLPGETSTPSHQ</sequence>
<accession>F4RU33</accession>
<dbReference type="Proteomes" id="UP000001072">
    <property type="component" value="Unassembled WGS sequence"/>
</dbReference>
<dbReference type="KEGG" id="mlr:MELLADRAFT_78415"/>
<protein>
    <submittedName>
        <fullName evidence="1">Uncharacterized protein</fullName>
    </submittedName>
</protein>
<gene>
    <name evidence="1" type="ORF">MELLADRAFT_78415</name>
</gene>
<dbReference type="RefSeq" id="XP_007412566.1">
    <property type="nucleotide sequence ID" value="XM_007412504.1"/>
</dbReference>
<proteinExistence type="predicted"/>
<reference evidence="2" key="1">
    <citation type="journal article" date="2011" name="Proc. Natl. Acad. Sci. U.S.A.">
        <title>Obligate biotrophy features unraveled by the genomic analysis of rust fungi.</title>
        <authorList>
            <person name="Duplessis S."/>
            <person name="Cuomo C.A."/>
            <person name="Lin Y.-C."/>
            <person name="Aerts A."/>
            <person name="Tisserant E."/>
            <person name="Veneault-Fourrey C."/>
            <person name="Joly D.L."/>
            <person name="Hacquard S."/>
            <person name="Amselem J."/>
            <person name="Cantarel B.L."/>
            <person name="Chiu R."/>
            <person name="Coutinho P.M."/>
            <person name="Feau N."/>
            <person name="Field M."/>
            <person name="Frey P."/>
            <person name="Gelhaye E."/>
            <person name="Goldberg J."/>
            <person name="Grabherr M.G."/>
            <person name="Kodira C.D."/>
            <person name="Kohler A."/>
            <person name="Kuees U."/>
            <person name="Lindquist E.A."/>
            <person name="Lucas S.M."/>
            <person name="Mago R."/>
            <person name="Mauceli E."/>
            <person name="Morin E."/>
            <person name="Murat C."/>
            <person name="Pangilinan J.L."/>
            <person name="Park R."/>
            <person name="Pearson M."/>
            <person name="Quesneville H."/>
            <person name="Rouhier N."/>
            <person name="Sakthikumar S."/>
            <person name="Salamov A.A."/>
            <person name="Schmutz J."/>
            <person name="Selles B."/>
            <person name="Shapiro H."/>
            <person name="Tanguay P."/>
            <person name="Tuskan G.A."/>
            <person name="Henrissat B."/>
            <person name="Van de Peer Y."/>
            <person name="Rouze P."/>
            <person name="Ellis J.G."/>
            <person name="Dodds P.N."/>
            <person name="Schein J.E."/>
            <person name="Zhong S."/>
            <person name="Hamelin R.C."/>
            <person name="Grigoriev I.V."/>
            <person name="Szabo L.J."/>
            <person name="Martin F."/>
        </authorList>
    </citation>
    <scope>NUCLEOTIDE SEQUENCE [LARGE SCALE GENOMIC DNA]</scope>
    <source>
        <strain evidence="2">98AG31 / pathotype 3-4-7</strain>
    </source>
</reference>
<dbReference type="EMBL" id="GL883120">
    <property type="protein sequence ID" value="EGG04105.1"/>
    <property type="molecule type" value="Genomic_DNA"/>
</dbReference>
<dbReference type="AlphaFoldDB" id="F4RU33"/>
<dbReference type="VEuPathDB" id="FungiDB:MELLADRAFT_78415"/>
<organism evidence="2">
    <name type="scientific">Melampsora larici-populina (strain 98AG31 / pathotype 3-4-7)</name>
    <name type="common">Poplar leaf rust fungus</name>
    <dbReference type="NCBI Taxonomy" id="747676"/>
    <lineage>
        <taxon>Eukaryota</taxon>
        <taxon>Fungi</taxon>
        <taxon>Dikarya</taxon>
        <taxon>Basidiomycota</taxon>
        <taxon>Pucciniomycotina</taxon>
        <taxon>Pucciniomycetes</taxon>
        <taxon>Pucciniales</taxon>
        <taxon>Melampsoraceae</taxon>
        <taxon>Melampsora</taxon>
    </lineage>
</organism>
<evidence type="ECO:0000313" key="1">
    <source>
        <dbReference type="EMBL" id="EGG04105.1"/>
    </source>
</evidence>
<keyword evidence="2" id="KW-1185">Reference proteome</keyword>
<name>F4RU33_MELLP</name>
<evidence type="ECO:0000313" key="2">
    <source>
        <dbReference type="Proteomes" id="UP000001072"/>
    </source>
</evidence>